<name>A0A2Z6FZM0_ERYRH</name>
<feature type="domain" description="Bacterial sugar transferase" evidence="3">
    <location>
        <begin position="15"/>
        <end position="189"/>
    </location>
</feature>
<keyword evidence="2" id="KW-0472">Membrane</keyword>
<evidence type="ECO:0000313" key="6">
    <source>
        <dbReference type="EMBL" id="BBE36335.1"/>
    </source>
</evidence>
<dbReference type="AlphaFoldDB" id="A0A2Z6FZM0"/>
<feature type="transmembrane region" description="Helical" evidence="2">
    <location>
        <begin position="20"/>
        <end position="42"/>
    </location>
</feature>
<comment type="similarity">
    <text evidence="1">Belongs to the bacterial sugar transferase family.</text>
</comment>
<evidence type="ECO:0000259" key="3">
    <source>
        <dbReference type="Pfam" id="PF02397"/>
    </source>
</evidence>
<dbReference type="InterPro" id="IPR003362">
    <property type="entry name" value="Bact_transf"/>
</dbReference>
<evidence type="ECO:0000313" key="5">
    <source>
        <dbReference type="EMBL" id="BBE36323.1"/>
    </source>
</evidence>
<keyword evidence="5" id="KW-0808">Transferase</keyword>
<evidence type="ECO:0000256" key="2">
    <source>
        <dbReference type="SAM" id="Phobius"/>
    </source>
</evidence>
<protein>
    <submittedName>
        <fullName evidence="5">Sugar transferase</fullName>
    </submittedName>
</protein>
<sequence length="215" mass="25096">MKMKNSQSFYTVVLKRILDIVLSLSGIIIFSWLYIILFFLIGKKLGKPILFKQERTGKNGKIFTMYKFRTMRNSFDESGEFLSDDERMTTFGSKLRSLSLDELPELFNILKGDMSVIGPRPLLPKYLPRYSKEQYKRHDVKPGLTGLAQVNGRNAISWEKRFEFDVEYTEKVSFFYDLKIFFMTIKTVLVREGISSEGTSTMEEFMGDKNEHIIL</sequence>
<dbReference type="Pfam" id="PF02397">
    <property type="entry name" value="Bac_transf"/>
    <property type="match status" value="1"/>
</dbReference>
<keyword evidence="2" id="KW-0812">Transmembrane</keyword>
<dbReference type="EMBL" id="LC380396">
    <property type="protein sequence ID" value="BBE36253.1"/>
    <property type="molecule type" value="Genomic_DNA"/>
</dbReference>
<evidence type="ECO:0000256" key="1">
    <source>
        <dbReference type="ARBA" id="ARBA00006464"/>
    </source>
</evidence>
<dbReference type="PANTHER" id="PTHR30576">
    <property type="entry name" value="COLANIC BIOSYNTHESIS UDP-GLUCOSE LIPID CARRIER TRANSFERASE"/>
    <property type="match status" value="1"/>
</dbReference>
<dbReference type="EMBL" id="LC380402">
    <property type="protein sequence ID" value="BBE36335.1"/>
    <property type="molecule type" value="Genomic_DNA"/>
</dbReference>
<accession>A0A2Z6FZM0</accession>
<organism evidence="5">
    <name type="scientific">Erysipelothrix rhusiopathiae</name>
    <dbReference type="NCBI Taxonomy" id="1648"/>
    <lineage>
        <taxon>Bacteria</taxon>
        <taxon>Bacillati</taxon>
        <taxon>Bacillota</taxon>
        <taxon>Erysipelotrichia</taxon>
        <taxon>Erysipelotrichales</taxon>
        <taxon>Erysipelotrichaceae</taxon>
        <taxon>Erysipelothrix</taxon>
    </lineage>
</organism>
<evidence type="ECO:0000313" key="4">
    <source>
        <dbReference type="EMBL" id="BBE36253.1"/>
    </source>
</evidence>
<keyword evidence="2" id="KW-1133">Transmembrane helix</keyword>
<dbReference type="PANTHER" id="PTHR30576:SF8">
    <property type="entry name" value="UNDECAPRENYL-PHOSPHATE GALACTOSE PHOSPHOTRANSFERASE"/>
    <property type="match status" value="1"/>
</dbReference>
<proteinExistence type="inferred from homology"/>
<dbReference type="EMBL" id="LC380401">
    <property type="protein sequence ID" value="BBE36323.1"/>
    <property type="molecule type" value="Genomic_DNA"/>
</dbReference>
<dbReference type="GO" id="GO:0016780">
    <property type="term" value="F:phosphotransferase activity, for other substituted phosphate groups"/>
    <property type="evidence" value="ECO:0007669"/>
    <property type="project" value="TreeGrafter"/>
</dbReference>
<reference evidence="5" key="1">
    <citation type="journal article" date="2018" name="Infect. Immun.">
        <title>Identification of the Chromosomal Region Essential for Serovar-Specific Antigen and Virulence of Serovar 1 and 2 Strains of Erysipelothrix rhusiopathiae.</title>
        <authorList>
            <person name="Ogawa Y."/>
            <person name="Shiraiwa K."/>
            <person name="Nishikawa S."/>
            <person name="Eguchi M."/>
            <person name="Shimoji Y."/>
        </authorList>
    </citation>
    <scope>NUCLEOTIDE SEQUENCE</scope>
    <source>
        <strain evidence="4">422/1E</strain>
        <strain evidence="5">MEW22</strain>
        <strain evidence="6">Yamanashi 04-44</strain>
    </source>
</reference>